<comment type="caution">
    <text evidence="2">The sequence shown here is derived from an EMBL/GenBank/DDBJ whole genome shotgun (WGS) entry which is preliminary data.</text>
</comment>
<dbReference type="InterPro" id="IPR021452">
    <property type="entry name" value="DUF3103"/>
</dbReference>
<dbReference type="RefSeq" id="WP_184133712.1">
    <property type="nucleotide sequence ID" value="NZ_JACHFL010000008.1"/>
</dbReference>
<accession>A0A7W8NFQ5</accession>
<reference evidence="2 3" key="1">
    <citation type="submission" date="2020-08" db="EMBL/GenBank/DDBJ databases">
        <title>Genomic Encyclopedia of Type Strains, Phase IV (KMG-IV): sequencing the most valuable type-strain genomes for metagenomic binning, comparative biology and taxonomic classification.</title>
        <authorList>
            <person name="Goeker M."/>
        </authorList>
    </citation>
    <scope>NUCLEOTIDE SEQUENCE [LARGE SCALE GENOMIC DNA]</scope>
    <source>
        <strain evidence="2 3">DSM 27939</strain>
    </source>
</reference>
<protein>
    <recommendedName>
        <fullName evidence="4">DUF3103 domain-containing protein</fullName>
    </recommendedName>
</protein>
<keyword evidence="3" id="KW-1185">Reference proteome</keyword>
<evidence type="ECO:0000256" key="1">
    <source>
        <dbReference type="SAM" id="SignalP"/>
    </source>
</evidence>
<feature type="chain" id="PRO_5030746875" description="DUF3103 domain-containing protein" evidence="1">
    <location>
        <begin position="19"/>
        <end position="334"/>
    </location>
</feature>
<dbReference type="Proteomes" id="UP000552709">
    <property type="component" value="Unassembled WGS sequence"/>
</dbReference>
<feature type="signal peptide" evidence="1">
    <location>
        <begin position="1"/>
        <end position="18"/>
    </location>
</feature>
<dbReference type="EMBL" id="JACHFL010000008">
    <property type="protein sequence ID" value="MBB5363975.1"/>
    <property type="molecule type" value="Genomic_DNA"/>
</dbReference>
<evidence type="ECO:0000313" key="3">
    <source>
        <dbReference type="Proteomes" id="UP000552709"/>
    </source>
</evidence>
<dbReference type="PROSITE" id="PS51257">
    <property type="entry name" value="PROKAR_LIPOPROTEIN"/>
    <property type="match status" value="1"/>
</dbReference>
<sequence>MSLSRTLPVTLTLSLLLAACGQQTTTVDSVVAAPSNQAPTSAQAQTNAALDTFARQLAVSLTEPGVRSLIAEQTALAFDGDTEALYTSLASQSTGTKTFAQALSSGLSAQSLNTLAAQVPKLNIAVRGGKWDHAGVTPWVAVSPEGGDEFAPVVAYDAQGRAHQLDSRKAPAMPVVVVGVNERVDDTGALLPESLPIPVQRTGNLTAQGCYSVKLVRVDLYDDKEPWTRGKAEIYVAVSGPGIGWRGHMRMITEPGDYLDAIQAFGCTDGDVRFYWYEADGGSENHAISVGPWSFGISNDSSDDFLGSTTMRKSLFEGTSVDATPLGDLKQYTH</sequence>
<name>A0A7W8NFQ5_9DEIO</name>
<dbReference type="AlphaFoldDB" id="A0A7W8NFQ5"/>
<proteinExistence type="predicted"/>
<keyword evidence="1" id="KW-0732">Signal</keyword>
<evidence type="ECO:0008006" key="4">
    <source>
        <dbReference type="Google" id="ProtNLM"/>
    </source>
</evidence>
<gene>
    <name evidence="2" type="ORF">HNQ08_003082</name>
</gene>
<evidence type="ECO:0000313" key="2">
    <source>
        <dbReference type="EMBL" id="MBB5363975.1"/>
    </source>
</evidence>
<dbReference type="Pfam" id="PF11301">
    <property type="entry name" value="DUF3103"/>
    <property type="match status" value="1"/>
</dbReference>
<organism evidence="2 3">
    <name type="scientific">Deinococcus humi</name>
    <dbReference type="NCBI Taxonomy" id="662880"/>
    <lineage>
        <taxon>Bacteria</taxon>
        <taxon>Thermotogati</taxon>
        <taxon>Deinococcota</taxon>
        <taxon>Deinococci</taxon>
        <taxon>Deinococcales</taxon>
        <taxon>Deinococcaceae</taxon>
        <taxon>Deinococcus</taxon>
    </lineage>
</organism>